<keyword evidence="1" id="KW-1133">Transmembrane helix</keyword>
<gene>
    <name evidence="2" type="ORF">F384_09295</name>
</gene>
<name>A0A0F6RF72_CITAM</name>
<accession>A0A0F6RF72</accession>
<sequence length="165" mass="18991">MFISFFLELKPMNKNTAALLLIVFFSTTVLSGIFLFYLLLKPSYLECIGDADWNVNDARFVGTVSFQMHKKEGLAVITGKVDGETSVNVNRLVYFNYTQQFRTRILHTVRIVKTFSDTVNDEKLEKMLSQFYLKTGGELTLTVDEYQSAYVFSNANVPYLFCRKK</sequence>
<proteinExistence type="predicted"/>
<dbReference type="HOGENOM" id="CLU_136853_0_0_6"/>
<dbReference type="Proteomes" id="UP000034085">
    <property type="component" value="Chromosome"/>
</dbReference>
<organism evidence="2 3">
    <name type="scientific">Citrobacter amalonaticus Y19</name>
    <dbReference type="NCBI Taxonomy" id="1261127"/>
    <lineage>
        <taxon>Bacteria</taxon>
        <taxon>Pseudomonadati</taxon>
        <taxon>Pseudomonadota</taxon>
        <taxon>Gammaproteobacteria</taxon>
        <taxon>Enterobacterales</taxon>
        <taxon>Enterobacteriaceae</taxon>
        <taxon>Citrobacter</taxon>
    </lineage>
</organism>
<dbReference type="EMBL" id="CP011132">
    <property type="protein sequence ID" value="AKE58883.1"/>
    <property type="molecule type" value="Genomic_DNA"/>
</dbReference>
<evidence type="ECO:0000256" key="1">
    <source>
        <dbReference type="SAM" id="Phobius"/>
    </source>
</evidence>
<dbReference type="KEGG" id="cama:F384_09295"/>
<keyword evidence="1" id="KW-0812">Transmembrane</keyword>
<dbReference type="AlphaFoldDB" id="A0A0F6RF72"/>
<protein>
    <recommendedName>
        <fullName evidence="4">FidL</fullName>
    </recommendedName>
</protein>
<evidence type="ECO:0008006" key="4">
    <source>
        <dbReference type="Google" id="ProtNLM"/>
    </source>
</evidence>
<keyword evidence="1" id="KW-0472">Membrane</keyword>
<feature type="transmembrane region" description="Helical" evidence="1">
    <location>
        <begin position="17"/>
        <end position="40"/>
    </location>
</feature>
<evidence type="ECO:0000313" key="3">
    <source>
        <dbReference type="Proteomes" id="UP000034085"/>
    </source>
</evidence>
<dbReference type="PATRIC" id="fig|1261127.3.peg.1934"/>
<evidence type="ECO:0000313" key="2">
    <source>
        <dbReference type="EMBL" id="AKE58883.1"/>
    </source>
</evidence>
<reference evidence="2 3" key="1">
    <citation type="journal article" date="2013" name="Appl. Microbiol. Biotechnol.">
        <title>Glycerol assimilation and production of 1,3-propanediol by Citrobacter amalonaticus Y19.</title>
        <authorList>
            <person name="Ainala S.K."/>
            <person name="Ashok S."/>
            <person name="Ko Y."/>
            <person name="Park S."/>
        </authorList>
    </citation>
    <scope>NUCLEOTIDE SEQUENCE [LARGE SCALE GENOMIC DNA]</scope>
    <source>
        <strain evidence="2 3">Y19</strain>
    </source>
</reference>